<accession>A0A183T920</accession>
<evidence type="ECO:0000313" key="2">
    <source>
        <dbReference type="WBParaSite" id="SSLN_0001346901-mRNA-1"/>
    </source>
</evidence>
<feature type="region of interest" description="Disordered" evidence="1">
    <location>
        <begin position="527"/>
        <end position="619"/>
    </location>
</feature>
<feature type="compositionally biased region" description="Low complexity" evidence="1">
    <location>
        <begin position="539"/>
        <end position="548"/>
    </location>
</feature>
<organism evidence="2">
    <name type="scientific">Schistocephalus solidus</name>
    <name type="common">Tapeworm</name>
    <dbReference type="NCBI Taxonomy" id="70667"/>
    <lineage>
        <taxon>Eukaryota</taxon>
        <taxon>Metazoa</taxon>
        <taxon>Spiralia</taxon>
        <taxon>Lophotrochozoa</taxon>
        <taxon>Platyhelminthes</taxon>
        <taxon>Cestoda</taxon>
        <taxon>Eucestoda</taxon>
        <taxon>Diphyllobothriidea</taxon>
        <taxon>Diphyllobothriidae</taxon>
        <taxon>Schistocephalus</taxon>
    </lineage>
</organism>
<dbReference type="AlphaFoldDB" id="A0A183T920"/>
<sequence>LEQTTLQVADGQLPTNKLKPLARTSFSFSGSQKSNLYSLLNPQDIGSTNDREAFASSGPYCGNLIEASDQPSPLSSHASFKVAVCVSPPSSLVLNVTFTNDHSTPTVVTDPSSLGLALRETTKSTNHSDRDSYSPSPKKIFAPVACSSPNASLLESAVVREYLARVVYKYWCCVPILVHNLSPKEQVHATAVRRNEANSQVAPHSTRTGHKFKFDEAEILARGDNRVSRELLESWFTGPQSSNKCNDLPNPYLVLRLSLARAIGHSGSAQVNTFSNASAGEPDGRAIITPPSNTGDEISGDSDQHAGHQTINAPERSPGVQSPRLRQLCILAHVTAENPFSGLKENDNFQQSDEQKLTVKKFHTASIFLHSPFTRPDLYWPLQFPYVASMKMPVQNATWIEQFKAHNLTPPGSKSTSEAECFYHDGDGDCRLPVRRRLISDNSATVSVCPSVSDEYLLDSLTSKVQTEQVRHRFKELEKKSDSTYLRLSSSISSTCAPFKIVDPIFGHRSGDSALLHNLANSCDKTVRPRLLPPPPPLSTSTCLSVPSSPQPRRTKSTQAASSLACSLPHPESPSEDSSKSTAERRRQASAGGNPLGRHEAVARRIRRQEINLMTPVSF</sequence>
<proteinExistence type="predicted"/>
<dbReference type="WBParaSite" id="SSLN_0001346901-mRNA-1">
    <property type="protein sequence ID" value="SSLN_0001346901-mRNA-1"/>
    <property type="gene ID" value="SSLN_0001346901"/>
</dbReference>
<reference evidence="2" key="1">
    <citation type="submission" date="2016-06" db="UniProtKB">
        <authorList>
            <consortium name="WormBaseParasite"/>
        </authorList>
    </citation>
    <scope>IDENTIFICATION</scope>
</reference>
<protein>
    <submittedName>
        <fullName evidence="2">DUF4210 domain-containing protein</fullName>
    </submittedName>
</protein>
<feature type="compositionally biased region" description="Basic and acidic residues" evidence="1">
    <location>
        <begin position="577"/>
        <end position="587"/>
    </location>
</feature>
<name>A0A183T920_SCHSO</name>
<feature type="region of interest" description="Disordered" evidence="1">
    <location>
        <begin position="273"/>
        <end position="322"/>
    </location>
</feature>
<evidence type="ECO:0000256" key="1">
    <source>
        <dbReference type="SAM" id="MobiDB-lite"/>
    </source>
</evidence>